<keyword evidence="2" id="KW-1185">Reference proteome</keyword>
<gene>
    <name evidence="1" type="ORF">HPB52_009115</name>
</gene>
<sequence length="84" mass="8975">MRVGAPTLSQTSLSLHWGLILGSKRSNQLKTGAGDINSGSSHLFIAVDSIISIRRLVTAQPSCLTFPPRLQITNAASQGKRSMQ</sequence>
<evidence type="ECO:0000313" key="2">
    <source>
        <dbReference type="Proteomes" id="UP000821837"/>
    </source>
</evidence>
<dbReference type="Proteomes" id="UP000821837">
    <property type="component" value="Chromosome 8"/>
</dbReference>
<comment type="caution">
    <text evidence="1">The sequence shown here is derived from an EMBL/GenBank/DDBJ whole genome shotgun (WGS) entry which is preliminary data.</text>
</comment>
<name>A0A9D4SQI5_RHISA</name>
<protein>
    <submittedName>
        <fullName evidence="1">Uncharacterized protein</fullName>
    </submittedName>
</protein>
<proteinExistence type="predicted"/>
<reference evidence="1" key="2">
    <citation type="submission" date="2021-09" db="EMBL/GenBank/DDBJ databases">
        <authorList>
            <person name="Jia N."/>
            <person name="Wang J."/>
            <person name="Shi W."/>
            <person name="Du L."/>
            <person name="Sun Y."/>
            <person name="Zhan W."/>
            <person name="Jiang J."/>
            <person name="Wang Q."/>
            <person name="Zhang B."/>
            <person name="Ji P."/>
            <person name="Sakyi L.B."/>
            <person name="Cui X."/>
            <person name="Yuan T."/>
            <person name="Jiang B."/>
            <person name="Yang W."/>
            <person name="Lam T.T.-Y."/>
            <person name="Chang Q."/>
            <person name="Ding S."/>
            <person name="Wang X."/>
            <person name="Zhu J."/>
            <person name="Ruan X."/>
            <person name="Zhao L."/>
            <person name="Wei J."/>
            <person name="Que T."/>
            <person name="Du C."/>
            <person name="Cheng J."/>
            <person name="Dai P."/>
            <person name="Han X."/>
            <person name="Huang E."/>
            <person name="Gao Y."/>
            <person name="Liu J."/>
            <person name="Shao H."/>
            <person name="Ye R."/>
            <person name="Li L."/>
            <person name="Wei W."/>
            <person name="Wang X."/>
            <person name="Wang C."/>
            <person name="Huo Q."/>
            <person name="Li W."/>
            <person name="Guo W."/>
            <person name="Chen H."/>
            <person name="Chen S."/>
            <person name="Zhou L."/>
            <person name="Zhou L."/>
            <person name="Ni X."/>
            <person name="Tian J."/>
            <person name="Zhou Y."/>
            <person name="Sheng Y."/>
            <person name="Liu T."/>
            <person name="Pan Y."/>
            <person name="Xia L."/>
            <person name="Li J."/>
            <person name="Zhao F."/>
            <person name="Cao W."/>
        </authorList>
    </citation>
    <scope>NUCLEOTIDE SEQUENCE</scope>
    <source>
        <strain evidence="1">Rsan-2018</strain>
        <tissue evidence="1">Larvae</tissue>
    </source>
</reference>
<dbReference type="AlphaFoldDB" id="A0A9D4SQI5"/>
<organism evidence="1 2">
    <name type="scientific">Rhipicephalus sanguineus</name>
    <name type="common">Brown dog tick</name>
    <name type="synonym">Ixodes sanguineus</name>
    <dbReference type="NCBI Taxonomy" id="34632"/>
    <lineage>
        <taxon>Eukaryota</taxon>
        <taxon>Metazoa</taxon>
        <taxon>Ecdysozoa</taxon>
        <taxon>Arthropoda</taxon>
        <taxon>Chelicerata</taxon>
        <taxon>Arachnida</taxon>
        <taxon>Acari</taxon>
        <taxon>Parasitiformes</taxon>
        <taxon>Ixodida</taxon>
        <taxon>Ixodoidea</taxon>
        <taxon>Ixodidae</taxon>
        <taxon>Rhipicephalinae</taxon>
        <taxon>Rhipicephalus</taxon>
        <taxon>Rhipicephalus</taxon>
    </lineage>
</organism>
<dbReference type="EMBL" id="JABSTV010001254">
    <property type="protein sequence ID" value="KAH7939232.1"/>
    <property type="molecule type" value="Genomic_DNA"/>
</dbReference>
<evidence type="ECO:0000313" key="1">
    <source>
        <dbReference type="EMBL" id="KAH7939232.1"/>
    </source>
</evidence>
<accession>A0A9D4SQI5</accession>
<reference evidence="1" key="1">
    <citation type="journal article" date="2020" name="Cell">
        <title>Large-Scale Comparative Analyses of Tick Genomes Elucidate Their Genetic Diversity and Vector Capacities.</title>
        <authorList>
            <consortium name="Tick Genome and Microbiome Consortium (TIGMIC)"/>
            <person name="Jia N."/>
            <person name="Wang J."/>
            <person name="Shi W."/>
            <person name="Du L."/>
            <person name="Sun Y."/>
            <person name="Zhan W."/>
            <person name="Jiang J.F."/>
            <person name="Wang Q."/>
            <person name="Zhang B."/>
            <person name="Ji P."/>
            <person name="Bell-Sakyi L."/>
            <person name="Cui X.M."/>
            <person name="Yuan T.T."/>
            <person name="Jiang B.G."/>
            <person name="Yang W.F."/>
            <person name="Lam T.T."/>
            <person name="Chang Q.C."/>
            <person name="Ding S.J."/>
            <person name="Wang X.J."/>
            <person name="Zhu J.G."/>
            <person name="Ruan X.D."/>
            <person name="Zhao L."/>
            <person name="Wei J.T."/>
            <person name="Ye R.Z."/>
            <person name="Que T.C."/>
            <person name="Du C.H."/>
            <person name="Zhou Y.H."/>
            <person name="Cheng J.X."/>
            <person name="Dai P.F."/>
            <person name="Guo W.B."/>
            <person name="Han X.H."/>
            <person name="Huang E.J."/>
            <person name="Li L.F."/>
            <person name="Wei W."/>
            <person name="Gao Y.C."/>
            <person name="Liu J.Z."/>
            <person name="Shao H.Z."/>
            <person name="Wang X."/>
            <person name="Wang C.C."/>
            <person name="Yang T.C."/>
            <person name="Huo Q.B."/>
            <person name="Li W."/>
            <person name="Chen H.Y."/>
            <person name="Chen S.E."/>
            <person name="Zhou L.G."/>
            <person name="Ni X.B."/>
            <person name="Tian J.H."/>
            <person name="Sheng Y."/>
            <person name="Liu T."/>
            <person name="Pan Y.S."/>
            <person name="Xia L.Y."/>
            <person name="Li J."/>
            <person name="Zhao F."/>
            <person name="Cao W.C."/>
        </authorList>
    </citation>
    <scope>NUCLEOTIDE SEQUENCE</scope>
    <source>
        <strain evidence="1">Rsan-2018</strain>
    </source>
</reference>